<dbReference type="InterPro" id="IPR001206">
    <property type="entry name" value="Diacylglycerol_kinase_cat_dom"/>
</dbReference>
<dbReference type="GO" id="GO:0008654">
    <property type="term" value="P:phospholipid biosynthetic process"/>
    <property type="evidence" value="ECO:0007669"/>
    <property type="project" value="UniProtKB-KW"/>
</dbReference>
<comment type="similarity">
    <text evidence="2">Belongs to the diacylglycerol/lipid kinase family.</text>
</comment>
<keyword evidence="11" id="KW-0594">Phospholipid biosynthesis</keyword>
<evidence type="ECO:0000256" key="4">
    <source>
        <dbReference type="ARBA" id="ARBA00022679"/>
    </source>
</evidence>
<keyword evidence="6" id="KW-0547">Nucleotide-binding</keyword>
<keyword evidence="3" id="KW-0444">Lipid biosynthesis</keyword>
<dbReference type="PROSITE" id="PS50146">
    <property type="entry name" value="DAGK"/>
    <property type="match status" value="1"/>
</dbReference>
<dbReference type="GO" id="GO:0046872">
    <property type="term" value="F:metal ion binding"/>
    <property type="evidence" value="ECO:0007669"/>
    <property type="project" value="UniProtKB-KW"/>
</dbReference>
<dbReference type="Gene3D" id="2.60.200.40">
    <property type="match status" value="1"/>
</dbReference>
<accession>A0A7W8FYY9</accession>
<reference evidence="14 15" key="1">
    <citation type="submission" date="2020-08" db="EMBL/GenBank/DDBJ databases">
        <title>Genomic Encyclopedia of Type Strains, Phase IV (KMG-IV): sequencing the most valuable type-strain genomes for metagenomic binning, comparative biology and taxonomic classification.</title>
        <authorList>
            <person name="Goeker M."/>
        </authorList>
    </citation>
    <scope>NUCLEOTIDE SEQUENCE [LARGE SCALE GENOMIC DNA]</scope>
    <source>
        <strain evidence="14 15">DSM 26963</strain>
    </source>
</reference>
<evidence type="ECO:0000256" key="8">
    <source>
        <dbReference type="ARBA" id="ARBA00022840"/>
    </source>
</evidence>
<dbReference type="SMART" id="SM00046">
    <property type="entry name" value="DAGKc"/>
    <property type="match status" value="1"/>
</dbReference>
<dbReference type="InterPro" id="IPR016064">
    <property type="entry name" value="NAD/diacylglycerol_kinase_sf"/>
</dbReference>
<evidence type="ECO:0000256" key="11">
    <source>
        <dbReference type="ARBA" id="ARBA00023209"/>
    </source>
</evidence>
<dbReference type="InterPro" id="IPR050187">
    <property type="entry name" value="Lipid_Phosphate_FormReg"/>
</dbReference>
<evidence type="ECO:0000256" key="9">
    <source>
        <dbReference type="ARBA" id="ARBA00022842"/>
    </source>
</evidence>
<gene>
    <name evidence="14" type="ORF">HNQ43_000470</name>
</gene>
<dbReference type="PANTHER" id="PTHR12358">
    <property type="entry name" value="SPHINGOSINE KINASE"/>
    <property type="match status" value="1"/>
</dbReference>
<dbReference type="GO" id="GO:0005524">
    <property type="term" value="F:ATP binding"/>
    <property type="evidence" value="ECO:0007669"/>
    <property type="project" value="UniProtKB-KW"/>
</dbReference>
<evidence type="ECO:0000313" key="14">
    <source>
        <dbReference type="EMBL" id="MBB5184432.1"/>
    </source>
</evidence>
<dbReference type="AlphaFoldDB" id="A0A7W8FYY9"/>
<evidence type="ECO:0000256" key="1">
    <source>
        <dbReference type="ARBA" id="ARBA00001946"/>
    </source>
</evidence>
<dbReference type="Proteomes" id="UP000521313">
    <property type="component" value="Unassembled WGS sequence"/>
</dbReference>
<keyword evidence="7 14" id="KW-0418">Kinase</keyword>
<dbReference type="InterPro" id="IPR017438">
    <property type="entry name" value="ATP-NAD_kinase_N"/>
</dbReference>
<keyword evidence="5" id="KW-0479">Metal-binding</keyword>
<dbReference type="GO" id="GO:0005886">
    <property type="term" value="C:plasma membrane"/>
    <property type="evidence" value="ECO:0007669"/>
    <property type="project" value="TreeGrafter"/>
</dbReference>
<name>A0A7W8FYY9_9FIRM</name>
<organism evidence="14 15">
    <name type="scientific">Faecalicoccus acidiformans</name>
    <dbReference type="NCBI Taxonomy" id="915173"/>
    <lineage>
        <taxon>Bacteria</taxon>
        <taxon>Bacillati</taxon>
        <taxon>Bacillota</taxon>
        <taxon>Erysipelotrichia</taxon>
        <taxon>Erysipelotrichales</taxon>
        <taxon>Erysipelotrichaceae</taxon>
        <taxon>Faecalicoccus</taxon>
    </lineage>
</organism>
<evidence type="ECO:0000256" key="6">
    <source>
        <dbReference type="ARBA" id="ARBA00022741"/>
    </source>
</evidence>
<dbReference type="GO" id="GO:0004143">
    <property type="term" value="F:ATP-dependent diacylglycerol kinase activity"/>
    <property type="evidence" value="ECO:0007669"/>
    <property type="project" value="TreeGrafter"/>
</dbReference>
<keyword evidence="12" id="KW-1208">Phospholipid metabolism</keyword>
<dbReference type="EMBL" id="JACHHD010000003">
    <property type="protein sequence ID" value="MBB5184432.1"/>
    <property type="molecule type" value="Genomic_DNA"/>
</dbReference>
<dbReference type="InterPro" id="IPR045540">
    <property type="entry name" value="YegS/DAGK_C"/>
</dbReference>
<dbReference type="PANTHER" id="PTHR12358:SF106">
    <property type="entry name" value="LIPID KINASE YEGS"/>
    <property type="match status" value="1"/>
</dbReference>
<dbReference type="Pfam" id="PF00781">
    <property type="entry name" value="DAGK_cat"/>
    <property type="match status" value="1"/>
</dbReference>
<evidence type="ECO:0000259" key="13">
    <source>
        <dbReference type="PROSITE" id="PS50146"/>
    </source>
</evidence>
<comment type="caution">
    <text evidence="14">The sequence shown here is derived from an EMBL/GenBank/DDBJ whole genome shotgun (WGS) entry which is preliminary data.</text>
</comment>
<evidence type="ECO:0000256" key="5">
    <source>
        <dbReference type="ARBA" id="ARBA00022723"/>
    </source>
</evidence>
<sequence>MKDVFIINPKGQKKEQLELIHQIQEVFQGRRIIIEKTNGPGHARFIAQKYALKTEEPVHLYVCGGDGTLHEVVNGMAQAPHIYLSILPIGTGNDFIKSFEGLTKQDFLDLSAYQDAIEMDCDLLKVNGEYALNSVSIGFDVHVADAANKTKKIIPKGGIFHYTLGMLTSLCKPLGETYALQIDQERFEPEFYTFLVFANGRFYGGGYQPCPAALLNDGEMDICLVKKVSRTQIVSLAKLYERGEHIHYPDLVISKKGKIVHVDTENKEVKMNLDGEVRSFKNPTIEIEPHAIHLLLPNKKD</sequence>
<dbReference type="InterPro" id="IPR005218">
    <property type="entry name" value="Diacylglycerol/lipid_kinase"/>
</dbReference>
<comment type="cofactor">
    <cofactor evidence="1">
        <name>Mg(2+)</name>
        <dbReference type="ChEBI" id="CHEBI:18420"/>
    </cofactor>
</comment>
<keyword evidence="4" id="KW-0808">Transferase</keyword>
<dbReference type="SUPFAM" id="SSF111331">
    <property type="entry name" value="NAD kinase/diacylglycerol kinase-like"/>
    <property type="match status" value="1"/>
</dbReference>
<dbReference type="RefSeq" id="WP_183374402.1">
    <property type="nucleotide sequence ID" value="NZ_JACHHD010000003.1"/>
</dbReference>
<feature type="domain" description="DAGKc" evidence="13">
    <location>
        <begin position="1"/>
        <end position="130"/>
    </location>
</feature>
<dbReference type="Pfam" id="PF19279">
    <property type="entry name" value="YegS_C"/>
    <property type="match status" value="1"/>
</dbReference>
<evidence type="ECO:0000256" key="3">
    <source>
        <dbReference type="ARBA" id="ARBA00022516"/>
    </source>
</evidence>
<proteinExistence type="inferred from homology"/>
<evidence type="ECO:0000256" key="2">
    <source>
        <dbReference type="ARBA" id="ARBA00005983"/>
    </source>
</evidence>
<evidence type="ECO:0000256" key="7">
    <source>
        <dbReference type="ARBA" id="ARBA00022777"/>
    </source>
</evidence>
<evidence type="ECO:0000256" key="12">
    <source>
        <dbReference type="ARBA" id="ARBA00023264"/>
    </source>
</evidence>
<dbReference type="Gene3D" id="3.40.50.10330">
    <property type="entry name" value="Probable inorganic polyphosphate/atp-NAD kinase, domain 1"/>
    <property type="match status" value="1"/>
</dbReference>
<keyword evidence="8" id="KW-0067">ATP-binding</keyword>
<dbReference type="NCBIfam" id="TIGR00147">
    <property type="entry name" value="YegS/Rv2252/BmrU family lipid kinase"/>
    <property type="match status" value="1"/>
</dbReference>
<evidence type="ECO:0000256" key="10">
    <source>
        <dbReference type="ARBA" id="ARBA00023098"/>
    </source>
</evidence>
<keyword evidence="10" id="KW-0443">Lipid metabolism</keyword>
<protein>
    <submittedName>
        <fullName evidence="14">YegS/Rv2252/BmrU family lipid kinase</fullName>
    </submittedName>
</protein>
<evidence type="ECO:0000313" key="15">
    <source>
        <dbReference type="Proteomes" id="UP000521313"/>
    </source>
</evidence>
<keyword evidence="9" id="KW-0460">Magnesium</keyword>